<comment type="caution">
    <text evidence="2">The sequence shown here is derived from an EMBL/GenBank/DDBJ whole genome shotgun (WGS) entry which is preliminary data.</text>
</comment>
<dbReference type="PANTHER" id="PTHR43162:SF1">
    <property type="entry name" value="PRESTALK A DIFFERENTIATION PROTEIN A"/>
    <property type="match status" value="1"/>
</dbReference>
<evidence type="ECO:0000313" key="2">
    <source>
        <dbReference type="EMBL" id="MDQ0429480.1"/>
    </source>
</evidence>
<organism evidence="2 3">
    <name type="scientific">Planomicrobium stackebrandtii</name>
    <dbReference type="NCBI Taxonomy" id="253160"/>
    <lineage>
        <taxon>Bacteria</taxon>
        <taxon>Bacillati</taxon>
        <taxon>Bacillota</taxon>
        <taxon>Bacilli</taxon>
        <taxon>Bacillales</taxon>
        <taxon>Caryophanaceae</taxon>
        <taxon>Planomicrobium</taxon>
    </lineage>
</organism>
<dbReference type="SUPFAM" id="SSF51735">
    <property type="entry name" value="NAD(P)-binding Rossmann-fold domains"/>
    <property type="match status" value="1"/>
</dbReference>
<dbReference type="Proteomes" id="UP001241988">
    <property type="component" value="Unassembled WGS sequence"/>
</dbReference>
<dbReference type="PANTHER" id="PTHR43162">
    <property type="match status" value="1"/>
</dbReference>
<dbReference type="CDD" id="cd05269">
    <property type="entry name" value="TMR_SDR_a"/>
    <property type="match status" value="1"/>
</dbReference>
<dbReference type="Gene3D" id="3.40.50.720">
    <property type="entry name" value="NAD(P)-binding Rossmann-like Domain"/>
    <property type="match status" value="1"/>
</dbReference>
<name>A0ABU0GVT4_9BACL</name>
<protein>
    <submittedName>
        <fullName evidence="2">Uncharacterized protein YbjT (DUF2867 family)</fullName>
    </submittedName>
</protein>
<sequence length="281" mass="32145">MTVLVTGFTGNSGYEVAQSLRNKGLLFKCAVRNTEKAIKHYGNKYDFVALDFADPDTFKRALQGVNQIFLMYPPGGSLRFAEFLEQAKQMEVQHITYLSVKDAQFLPFIHHYKNEKLIRKSGIPYTFVRAGYFMQNLNDFLREEIKENRRIFVPAGKGKTSFVDVRDLAEVVSLSFQDPQLHKNKAYTITGSEALNFSQVAEKMTHVLRVAISYTNPSAKDFKQYMVSHGKDKGFINVVVGIHFPTKLGLAKGVTSDYQKVTGKQPRKIETYIHDYQNFWK</sequence>
<dbReference type="RefSeq" id="WP_308787555.1">
    <property type="nucleotide sequence ID" value="NZ_JAUSWB010000005.1"/>
</dbReference>
<feature type="domain" description="NmrA-like" evidence="1">
    <location>
        <begin position="2"/>
        <end position="228"/>
    </location>
</feature>
<dbReference type="InterPro" id="IPR008030">
    <property type="entry name" value="NmrA-like"/>
</dbReference>
<dbReference type="Gene3D" id="3.90.25.10">
    <property type="entry name" value="UDP-galactose 4-epimerase, domain 1"/>
    <property type="match status" value="1"/>
</dbReference>
<keyword evidence="3" id="KW-1185">Reference proteome</keyword>
<dbReference type="EMBL" id="JAUSWB010000005">
    <property type="protein sequence ID" value="MDQ0429480.1"/>
    <property type="molecule type" value="Genomic_DNA"/>
</dbReference>
<dbReference type="Pfam" id="PF05368">
    <property type="entry name" value="NmrA"/>
    <property type="match status" value="1"/>
</dbReference>
<proteinExistence type="predicted"/>
<reference evidence="2 3" key="1">
    <citation type="submission" date="2023-07" db="EMBL/GenBank/DDBJ databases">
        <title>Genomic Encyclopedia of Type Strains, Phase IV (KMG-IV): sequencing the most valuable type-strain genomes for metagenomic binning, comparative biology and taxonomic classification.</title>
        <authorList>
            <person name="Goeker M."/>
        </authorList>
    </citation>
    <scope>NUCLEOTIDE SEQUENCE [LARGE SCALE GENOMIC DNA]</scope>
    <source>
        <strain evidence="2 3">DSM 16419</strain>
    </source>
</reference>
<evidence type="ECO:0000259" key="1">
    <source>
        <dbReference type="Pfam" id="PF05368"/>
    </source>
</evidence>
<evidence type="ECO:0000313" key="3">
    <source>
        <dbReference type="Proteomes" id="UP001241988"/>
    </source>
</evidence>
<dbReference type="InterPro" id="IPR036291">
    <property type="entry name" value="NAD(P)-bd_dom_sf"/>
</dbReference>
<gene>
    <name evidence="2" type="ORF">QOZ98_002308</name>
</gene>
<dbReference type="InterPro" id="IPR051604">
    <property type="entry name" value="Ergot_Alk_Oxidoreductase"/>
</dbReference>
<accession>A0ABU0GVT4</accession>